<evidence type="ECO:0000313" key="7">
    <source>
        <dbReference type="EMBL" id="AZS31414.1"/>
    </source>
</evidence>
<dbReference type="Gene3D" id="3.40.30.10">
    <property type="entry name" value="Glutaredoxin"/>
    <property type="match status" value="1"/>
</dbReference>
<gene>
    <name evidence="7" type="ORF">D8S85_18940</name>
</gene>
<keyword evidence="3" id="KW-1015">Disulfide bond</keyword>
<dbReference type="CDD" id="cd02966">
    <property type="entry name" value="TlpA_like_family"/>
    <property type="match status" value="1"/>
</dbReference>
<evidence type="ECO:0000256" key="4">
    <source>
        <dbReference type="ARBA" id="ARBA00023284"/>
    </source>
</evidence>
<dbReference type="GO" id="GO:0030313">
    <property type="term" value="C:cell envelope"/>
    <property type="evidence" value="ECO:0007669"/>
    <property type="project" value="UniProtKB-SubCell"/>
</dbReference>
<keyword evidence="5" id="KW-0732">Signal</keyword>
<dbReference type="PROSITE" id="PS51352">
    <property type="entry name" value="THIOREDOXIN_2"/>
    <property type="match status" value="1"/>
</dbReference>
<dbReference type="GO" id="GO:0017004">
    <property type="term" value="P:cytochrome complex assembly"/>
    <property type="evidence" value="ECO:0007669"/>
    <property type="project" value="UniProtKB-KW"/>
</dbReference>
<evidence type="ECO:0000256" key="3">
    <source>
        <dbReference type="ARBA" id="ARBA00023157"/>
    </source>
</evidence>
<evidence type="ECO:0000256" key="1">
    <source>
        <dbReference type="ARBA" id="ARBA00004196"/>
    </source>
</evidence>
<evidence type="ECO:0000256" key="5">
    <source>
        <dbReference type="SAM" id="SignalP"/>
    </source>
</evidence>
<dbReference type="KEGG" id="buy:D8S85_18940"/>
<comment type="subcellular location">
    <subcellularLocation>
        <location evidence="1">Cell envelope</location>
    </subcellularLocation>
</comment>
<dbReference type="AlphaFoldDB" id="A0A3Q9IQN5"/>
<feature type="chain" id="PRO_5018790846" evidence="5">
    <location>
        <begin position="21"/>
        <end position="183"/>
    </location>
</feature>
<evidence type="ECO:0000259" key="6">
    <source>
        <dbReference type="PROSITE" id="PS51352"/>
    </source>
</evidence>
<dbReference type="Proteomes" id="UP000270673">
    <property type="component" value="Chromosome"/>
</dbReference>
<keyword evidence="4" id="KW-0676">Redox-active center</keyword>
<dbReference type="GO" id="GO:0016491">
    <property type="term" value="F:oxidoreductase activity"/>
    <property type="evidence" value="ECO:0007669"/>
    <property type="project" value="InterPro"/>
</dbReference>
<sequence>MFGKRGMRLVFTLLSVVAFASVEAALQQDTVKGEEQPVVLLKKGDKMPDYVFKDLNGKRVSLKSFRGKYVYIDLWATWCTSCIEQTPYFEKLEEEFHNKKIVFVSISVDRHREVWERLVKAEKKRILQWVCPEGEKAPILRDFGILTIPRFILLDKKGRILESNFGMPAWSQTEKALSELDGI</sequence>
<dbReference type="SUPFAM" id="SSF52833">
    <property type="entry name" value="Thioredoxin-like"/>
    <property type="match status" value="1"/>
</dbReference>
<organism evidence="7 8">
    <name type="scientific">Butyricimonas faecalis</name>
    <dbReference type="NCBI Taxonomy" id="2093856"/>
    <lineage>
        <taxon>Bacteria</taxon>
        <taxon>Pseudomonadati</taxon>
        <taxon>Bacteroidota</taxon>
        <taxon>Bacteroidia</taxon>
        <taxon>Bacteroidales</taxon>
        <taxon>Odoribacteraceae</taxon>
        <taxon>Butyricimonas</taxon>
    </lineage>
</organism>
<dbReference type="InterPro" id="IPR013766">
    <property type="entry name" value="Thioredoxin_domain"/>
</dbReference>
<evidence type="ECO:0000313" key="8">
    <source>
        <dbReference type="Proteomes" id="UP000270673"/>
    </source>
</evidence>
<keyword evidence="2" id="KW-0201">Cytochrome c-type biogenesis</keyword>
<proteinExistence type="predicted"/>
<keyword evidence="8" id="KW-1185">Reference proteome</keyword>
<dbReference type="PANTHER" id="PTHR42852:SF6">
    <property type="entry name" value="THIOL:DISULFIDE INTERCHANGE PROTEIN DSBE"/>
    <property type="match status" value="1"/>
</dbReference>
<dbReference type="InterPro" id="IPR036249">
    <property type="entry name" value="Thioredoxin-like_sf"/>
</dbReference>
<dbReference type="OrthoDB" id="9794348at2"/>
<dbReference type="InterPro" id="IPR050553">
    <property type="entry name" value="Thioredoxin_ResA/DsbE_sf"/>
</dbReference>
<reference evidence="7 8" key="1">
    <citation type="submission" date="2018-10" db="EMBL/GenBank/DDBJ databases">
        <title>Butyricimonas faecalis sp. nov., isolated from human faeces and emended description of the genus Butyricimonas.</title>
        <authorList>
            <person name="Le Roy T."/>
            <person name="Van der Smissen P."/>
            <person name="Paquot A."/>
            <person name="Delzenne N."/>
            <person name="Muccioli G."/>
            <person name="Collet J.-F."/>
            <person name="Cani P.D."/>
        </authorList>
    </citation>
    <scope>NUCLEOTIDE SEQUENCE [LARGE SCALE GENOMIC DNA]</scope>
    <source>
        <strain evidence="7 8">H184</strain>
    </source>
</reference>
<dbReference type="InterPro" id="IPR013740">
    <property type="entry name" value="Redoxin"/>
</dbReference>
<evidence type="ECO:0000256" key="2">
    <source>
        <dbReference type="ARBA" id="ARBA00022748"/>
    </source>
</evidence>
<dbReference type="RefSeq" id="WP_106482023.1">
    <property type="nucleotide sequence ID" value="NZ_CP032819.1"/>
</dbReference>
<feature type="domain" description="Thioredoxin" evidence="6">
    <location>
        <begin position="41"/>
        <end position="183"/>
    </location>
</feature>
<dbReference type="Pfam" id="PF08534">
    <property type="entry name" value="Redoxin"/>
    <property type="match status" value="1"/>
</dbReference>
<name>A0A3Q9IQN5_9BACT</name>
<dbReference type="EMBL" id="CP032819">
    <property type="protein sequence ID" value="AZS31414.1"/>
    <property type="molecule type" value="Genomic_DNA"/>
</dbReference>
<accession>A0A3Q9IQN5</accession>
<feature type="signal peptide" evidence="5">
    <location>
        <begin position="1"/>
        <end position="20"/>
    </location>
</feature>
<protein>
    <submittedName>
        <fullName evidence="7">TlpA family protein disulfide reductase</fullName>
    </submittedName>
</protein>
<dbReference type="PANTHER" id="PTHR42852">
    <property type="entry name" value="THIOL:DISULFIDE INTERCHANGE PROTEIN DSBE"/>
    <property type="match status" value="1"/>
</dbReference>